<comment type="caution">
    <text evidence="2">The sequence shown here is derived from an EMBL/GenBank/DDBJ whole genome shotgun (WGS) entry which is preliminary data.</text>
</comment>
<gene>
    <name evidence="2" type="ORF">A9Q75_14900</name>
</gene>
<accession>A0A1Y5E602</accession>
<dbReference type="Proteomes" id="UP000243053">
    <property type="component" value="Unassembled WGS sequence"/>
</dbReference>
<feature type="chain" id="PRO_5013187083" evidence="1">
    <location>
        <begin position="22"/>
        <end position="101"/>
    </location>
</feature>
<protein>
    <submittedName>
        <fullName evidence="2">Uncharacterized protein</fullName>
    </submittedName>
</protein>
<feature type="signal peptide" evidence="1">
    <location>
        <begin position="1"/>
        <end position="21"/>
    </location>
</feature>
<dbReference type="EMBL" id="MAAF01000085">
    <property type="protein sequence ID" value="OUR77640.1"/>
    <property type="molecule type" value="Genomic_DNA"/>
</dbReference>
<organism evidence="2 3">
    <name type="scientific">Colwellia psychrerythraea</name>
    <name type="common">Vibrio psychroerythus</name>
    <dbReference type="NCBI Taxonomy" id="28229"/>
    <lineage>
        <taxon>Bacteria</taxon>
        <taxon>Pseudomonadati</taxon>
        <taxon>Pseudomonadota</taxon>
        <taxon>Gammaproteobacteria</taxon>
        <taxon>Alteromonadales</taxon>
        <taxon>Colwelliaceae</taxon>
        <taxon>Colwellia</taxon>
    </lineage>
</organism>
<keyword evidence="1" id="KW-0732">Signal</keyword>
<evidence type="ECO:0000313" key="3">
    <source>
        <dbReference type="Proteomes" id="UP000243053"/>
    </source>
</evidence>
<name>A0A1Y5E602_COLPS</name>
<evidence type="ECO:0000313" key="2">
    <source>
        <dbReference type="EMBL" id="OUR77640.1"/>
    </source>
</evidence>
<reference evidence="3" key="1">
    <citation type="journal article" date="2017" name="Proc. Natl. Acad. Sci. U.S.A.">
        <title>Simulation of Deepwater Horizon oil plume reveals substrate specialization within a complex community of hydrocarbon degraders.</title>
        <authorList>
            <person name="Hu P."/>
            <person name="Dubinsky E.A."/>
            <person name="Probst A.J."/>
            <person name="Wang J."/>
            <person name="Sieber C.M.K."/>
            <person name="Tom L.M."/>
            <person name="Gardinali P."/>
            <person name="Banfield J.F."/>
            <person name="Atlas R.M."/>
            <person name="Andersen G.L."/>
        </authorList>
    </citation>
    <scope>NUCLEOTIDE SEQUENCE [LARGE SCALE GENOMIC DNA]</scope>
</reference>
<proteinExistence type="predicted"/>
<evidence type="ECO:0000256" key="1">
    <source>
        <dbReference type="SAM" id="SignalP"/>
    </source>
</evidence>
<dbReference type="AlphaFoldDB" id="A0A1Y5E602"/>
<sequence length="101" mass="11690">MMVIKVFAFFTALLLSISALAMPKITVKHQHNAIGFAEVQVSNDTMENLICYVAIDGNKVLFRLQAIGYSRWFTATDIRYNHTNFSVWCDYLKLHPKYQKK</sequence>